<dbReference type="PROSITE" id="PS51186">
    <property type="entry name" value="GNAT"/>
    <property type="match status" value="1"/>
</dbReference>
<dbReference type="Proteomes" id="UP000634780">
    <property type="component" value="Unassembled WGS sequence"/>
</dbReference>
<keyword evidence="2" id="KW-0012">Acyltransferase</keyword>
<keyword evidence="6" id="KW-1185">Reference proteome</keyword>
<gene>
    <name evidence="5" type="ORF">JGB26_08280</name>
</gene>
<comment type="similarity">
    <text evidence="3">Belongs to the acetyltransferase family. RimJ subfamily.</text>
</comment>
<dbReference type="InterPro" id="IPR051531">
    <property type="entry name" value="N-acetyltransferase"/>
</dbReference>
<dbReference type="InterPro" id="IPR000182">
    <property type="entry name" value="GNAT_dom"/>
</dbReference>
<dbReference type="EMBL" id="JAEKOZ010000004">
    <property type="protein sequence ID" value="MBJ3807111.1"/>
    <property type="molecule type" value="Genomic_DNA"/>
</dbReference>
<dbReference type="RefSeq" id="WP_190118344.1">
    <property type="nucleotide sequence ID" value="NZ_BMVR01000010.1"/>
</dbReference>
<dbReference type="InterPro" id="IPR016181">
    <property type="entry name" value="Acyl_CoA_acyltransferase"/>
</dbReference>
<dbReference type="Pfam" id="PF13302">
    <property type="entry name" value="Acetyltransf_3"/>
    <property type="match status" value="1"/>
</dbReference>
<sequence>MTTGTERLTDGIVLRPASLDDAEVLARAVRRSRDHLSPWDPERPESFYTTEGQAERLRAQAEKSAAGLVAPWLLWDEGAGEVAGAVTLSHIAPAPLLSANLGYWIDVTYAGRGLATAAATAVCRVADERLGLHRVEAGTLLDNTASQRVLAKCGFEEYGLARAYLHINGAWRDHRLFQRILNDRTP</sequence>
<evidence type="ECO:0000313" key="6">
    <source>
        <dbReference type="Proteomes" id="UP000634780"/>
    </source>
</evidence>
<evidence type="ECO:0000256" key="3">
    <source>
        <dbReference type="ARBA" id="ARBA00038502"/>
    </source>
</evidence>
<dbReference type="PANTHER" id="PTHR43792">
    <property type="entry name" value="GNAT FAMILY, PUTATIVE (AFU_ORTHOLOGUE AFUA_3G00765)-RELATED-RELATED"/>
    <property type="match status" value="1"/>
</dbReference>
<comment type="caution">
    <text evidence="5">The sequence shown here is derived from an EMBL/GenBank/DDBJ whole genome shotgun (WGS) entry which is preliminary data.</text>
</comment>
<evidence type="ECO:0000256" key="1">
    <source>
        <dbReference type="ARBA" id="ARBA00022679"/>
    </source>
</evidence>
<proteinExistence type="inferred from homology"/>
<accession>A0ABS0X1T7</accession>
<evidence type="ECO:0000259" key="4">
    <source>
        <dbReference type="PROSITE" id="PS51186"/>
    </source>
</evidence>
<reference evidence="5 6" key="1">
    <citation type="submission" date="2020-12" db="EMBL/GenBank/DDBJ databases">
        <title>Streptomyces typhae sp. nov., a novel endophytic actinomycete isolated from the root of cattail pollen (Typha angustifolia L.).</title>
        <authorList>
            <person name="Peng C."/>
            <person name="Liu C."/>
        </authorList>
    </citation>
    <scope>NUCLEOTIDE SEQUENCE [LARGE SCALE GENOMIC DNA]</scope>
    <source>
        <strain evidence="5 6">JCM 4753</strain>
    </source>
</reference>
<feature type="domain" description="N-acetyltransferase" evidence="4">
    <location>
        <begin position="12"/>
        <end position="178"/>
    </location>
</feature>
<dbReference type="SUPFAM" id="SSF55729">
    <property type="entry name" value="Acyl-CoA N-acyltransferases (Nat)"/>
    <property type="match status" value="1"/>
</dbReference>
<dbReference type="PANTHER" id="PTHR43792:SF8">
    <property type="entry name" value="[RIBOSOMAL PROTEIN US5]-ALANINE N-ACETYLTRANSFERASE"/>
    <property type="match status" value="1"/>
</dbReference>
<evidence type="ECO:0000256" key="2">
    <source>
        <dbReference type="ARBA" id="ARBA00023315"/>
    </source>
</evidence>
<name>A0ABS0X1T7_9ACTN</name>
<dbReference type="Gene3D" id="3.40.630.30">
    <property type="match status" value="1"/>
</dbReference>
<protein>
    <submittedName>
        <fullName evidence="5">GNAT family N-acetyltransferase</fullName>
    </submittedName>
</protein>
<evidence type="ECO:0000313" key="5">
    <source>
        <dbReference type="EMBL" id="MBJ3807111.1"/>
    </source>
</evidence>
<keyword evidence="1" id="KW-0808">Transferase</keyword>
<organism evidence="5 6">
    <name type="scientific">Streptomyces flavofungini</name>
    <dbReference type="NCBI Taxonomy" id="68200"/>
    <lineage>
        <taxon>Bacteria</taxon>
        <taxon>Bacillati</taxon>
        <taxon>Actinomycetota</taxon>
        <taxon>Actinomycetes</taxon>
        <taxon>Kitasatosporales</taxon>
        <taxon>Streptomycetaceae</taxon>
        <taxon>Streptomyces</taxon>
    </lineage>
</organism>